<dbReference type="GO" id="GO:0005886">
    <property type="term" value="C:plasma membrane"/>
    <property type="evidence" value="ECO:0007669"/>
    <property type="project" value="TreeGrafter"/>
</dbReference>
<dbReference type="SUPFAM" id="SSF55874">
    <property type="entry name" value="ATPase domain of HSP90 chaperone/DNA topoisomerase II/histidine kinase"/>
    <property type="match status" value="1"/>
</dbReference>
<dbReference type="OrthoDB" id="4652229at2"/>
<dbReference type="PROSITE" id="PS51257">
    <property type="entry name" value="PROKAR_LIPOPROTEIN"/>
    <property type="match status" value="1"/>
</dbReference>
<dbReference type="GO" id="GO:0005524">
    <property type="term" value="F:ATP binding"/>
    <property type="evidence" value="ECO:0007669"/>
    <property type="project" value="UniProtKB-KW"/>
</dbReference>
<evidence type="ECO:0000313" key="10">
    <source>
        <dbReference type="Proteomes" id="UP000295345"/>
    </source>
</evidence>
<keyword evidence="7" id="KW-0812">Transmembrane</keyword>
<organism evidence="9 10">
    <name type="scientific">Streptomyces hainanensis</name>
    <dbReference type="NCBI Taxonomy" id="402648"/>
    <lineage>
        <taxon>Bacteria</taxon>
        <taxon>Bacillati</taxon>
        <taxon>Actinomycetota</taxon>
        <taxon>Actinomycetes</taxon>
        <taxon>Kitasatosporales</taxon>
        <taxon>Streptomycetaceae</taxon>
        <taxon>Streptomyces</taxon>
    </lineage>
</organism>
<dbReference type="PANTHER" id="PTHR45436:SF5">
    <property type="entry name" value="SENSOR HISTIDINE KINASE TRCS"/>
    <property type="match status" value="1"/>
</dbReference>
<evidence type="ECO:0000259" key="8">
    <source>
        <dbReference type="Pfam" id="PF02518"/>
    </source>
</evidence>
<name>A0A4R4SL97_9ACTN</name>
<feature type="domain" description="Histidine kinase/HSP90-like ATPase" evidence="8">
    <location>
        <begin position="256"/>
        <end position="364"/>
    </location>
</feature>
<evidence type="ECO:0000256" key="7">
    <source>
        <dbReference type="SAM" id="Phobius"/>
    </source>
</evidence>
<dbReference type="GO" id="GO:0004673">
    <property type="term" value="F:protein histidine kinase activity"/>
    <property type="evidence" value="ECO:0007669"/>
    <property type="project" value="UniProtKB-EC"/>
</dbReference>
<dbReference type="EC" id="2.7.13.3" evidence="2"/>
<evidence type="ECO:0000256" key="5">
    <source>
        <dbReference type="ARBA" id="ARBA00022777"/>
    </source>
</evidence>
<dbReference type="Pfam" id="PF02518">
    <property type="entry name" value="HATPase_c"/>
    <property type="match status" value="1"/>
</dbReference>
<accession>A0A4R4SL97</accession>
<feature type="compositionally biased region" description="Pro residues" evidence="6">
    <location>
        <begin position="445"/>
        <end position="456"/>
    </location>
</feature>
<keyword evidence="9" id="KW-0067">ATP-binding</keyword>
<dbReference type="InterPro" id="IPR003594">
    <property type="entry name" value="HATPase_dom"/>
</dbReference>
<dbReference type="AlphaFoldDB" id="A0A4R4SL97"/>
<comment type="caution">
    <text evidence="9">The sequence shown here is derived from an EMBL/GenBank/DDBJ whole genome shotgun (WGS) entry which is preliminary data.</text>
</comment>
<keyword evidence="7" id="KW-0472">Membrane</keyword>
<feature type="transmembrane region" description="Helical" evidence="7">
    <location>
        <begin position="21"/>
        <end position="40"/>
    </location>
</feature>
<evidence type="ECO:0000256" key="1">
    <source>
        <dbReference type="ARBA" id="ARBA00000085"/>
    </source>
</evidence>
<keyword evidence="10" id="KW-1185">Reference proteome</keyword>
<dbReference type="RefSeq" id="WP_132821582.1">
    <property type="nucleotide sequence ID" value="NZ_SMKI01000516.1"/>
</dbReference>
<dbReference type="Proteomes" id="UP000295345">
    <property type="component" value="Unassembled WGS sequence"/>
</dbReference>
<evidence type="ECO:0000313" key="9">
    <source>
        <dbReference type="EMBL" id="TDC64510.1"/>
    </source>
</evidence>
<keyword evidence="4" id="KW-0808">Transferase</keyword>
<keyword evidence="3" id="KW-0597">Phosphoprotein</keyword>
<comment type="catalytic activity">
    <reaction evidence="1">
        <text>ATP + protein L-histidine = ADP + protein N-phospho-L-histidine.</text>
        <dbReference type="EC" id="2.7.13.3"/>
    </reaction>
</comment>
<evidence type="ECO:0000256" key="6">
    <source>
        <dbReference type="SAM" id="MobiDB-lite"/>
    </source>
</evidence>
<proteinExistence type="predicted"/>
<keyword evidence="5" id="KW-0418">Kinase</keyword>
<evidence type="ECO:0000256" key="3">
    <source>
        <dbReference type="ARBA" id="ARBA00022553"/>
    </source>
</evidence>
<feature type="transmembrane region" description="Helical" evidence="7">
    <location>
        <begin position="46"/>
        <end position="64"/>
    </location>
</feature>
<gene>
    <name evidence="9" type="ORF">E1283_31465</name>
</gene>
<evidence type="ECO:0000256" key="2">
    <source>
        <dbReference type="ARBA" id="ARBA00012438"/>
    </source>
</evidence>
<dbReference type="EMBL" id="SMKI01000516">
    <property type="protein sequence ID" value="TDC64510.1"/>
    <property type="molecule type" value="Genomic_DNA"/>
</dbReference>
<reference evidence="9 10" key="1">
    <citation type="submission" date="2019-03" db="EMBL/GenBank/DDBJ databases">
        <title>Draft genome sequences of novel Actinobacteria.</title>
        <authorList>
            <person name="Sahin N."/>
            <person name="Ay H."/>
            <person name="Saygin H."/>
        </authorList>
    </citation>
    <scope>NUCLEOTIDE SEQUENCE [LARGE SCALE GENOMIC DNA]</scope>
    <source>
        <strain evidence="9 10">DSM 41900</strain>
    </source>
</reference>
<keyword evidence="7" id="KW-1133">Transmembrane helix</keyword>
<dbReference type="Gene3D" id="3.30.565.10">
    <property type="entry name" value="Histidine kinase-like ATPase, C-terminal domain"/>
    <property type="match status" value="1"/>
</dbReference>
<protein>
    <recommendedName>
        <fullName evidence="2">histidine kinase</fullName>
        <ecNumber evidence="2">2.7.13.3</ecNumber>
    </recommendedName>
</protein>
<dbReference type="GO" id="GO:0000160">
    <property type="term" value="P:phosphorelay signal transduction system"/>
    <property type="evidence" value="ECO:0007669"/>
    <property type="project" value="TreeGrafter"/>
</dbReference>
<evidence type="ECO:0000256" key="4">
    <source>
        <dbReference type="ARBA" id="ARBA00022679"/>
    </source>
</evidence>
<sequence length="510" mass="55026">MPVVRADSLPPVRRGGPPARGWLLLPALVASCSLAAVVLAPGDARLPVLWCAAAATLAIAVTWGETARRGRAVGRLGRKVSQQLADAELVAYDLLPAALDELKRGNLEVDVMPDIPDSASDPRLARAHRAMVHSIVDVLREKELQRDSAKRAIVNIACRIQSEIHRLQDDVGKMEFRHNDPDVMSDLMLLEHGINVTGRFATSLAVLGGGAPVRRWEHPITLYDVMRAGAGPIREYLRVKQHHVIDCGIHGHAVEPLIMVLGELLDNATRYSPPSSEVIMNTEEVALGIEISIEDKGTGLTGESRRRAEFLLQQGVDGLDLEDLGETARVGLRVAGIMAGHHGARISLRPSTCGGVRAVLFIPNELITHTPPPPYELPPLRPAPRWPVRQRVEPSLYGDDDEDDSGYGFLLGGGDEEPAYERAANGLPQRRRPIPRGRSGSGTPPASPAGDPPPPAGSVADPAAGERAPAPGLWVDSFFEGLRRHDEQHTATGTEPPGDRAPRHRRGDGR</sequence>
<dbReference type="InterPro" id="IPR036890">
    <property type="entry name" value="HATPase_C_sf"/>
</dbReference>
<feature type="region of interest" description="Disordered" evidence="6">
    <location>
        <begin position="395"/>
        <end position="510"/>
    </location>
</feature>
<dbReference type="PANTHER" id="PTHR45436">
    <property type="entry name" value="SENSOR HISTIDINE KINASE YKOH"/>
    <property type="match status" value="1"/>
</dbReference>
<keyword evidence="9" id="KW-0547">Nucleotide-binding</keyword>
<dbReference type="InterPro" id="IPR050428">
    <property type="entry name" value="TCS_sensor_his_kinase"/>
</dbReference>